<dbReference type="RefSeq" id="WP_119116437.1">
    <property type="nucleotide sequence ID" value="NZ_QWVS01000013.1"/>
</dbReference>
<organism evidence="1 2">
    <name type="scientific">Peribacillus asahii</name>
    <dbReference type="NCBI Taxonomy" id="228899"/>
    <lineage>
        <taxon>Bacteria</taxon>
        <taxon>Bacillati</taxon>
        <taxon>Bacillota</taxon>
        <taxon>Bacilli</taxon>
        <taxon>Bacillales</taxon>
        <taxon>Bacillaceae</taxon>
        <taxon>Peribacillus</taxon>
    </lineage>
</organism>
<gene>
    <name evidence="1" type="ORF">D1953_06920</name>
</gene>
<evidence type="ECO:0000313" key="1">
    <source>
        <dbReference type="EMBL" id="RID87042.1"/>
    </source>
</evidence>
<reference evidence="1 2" key="1">
    <citation type="submission" date="2018-08" db="EMBL/GenBank/DDBJ databases">
        <title>Bacillus jemisoniae sp. nov., Bacillus chryseoplanitiae sp. nov., Bacillus resnikiae sp. nov., and Bacillus frankliniae sp. nov., isolated from Viking spacecraft and associated surfaces.</title>
        <authorList>
            <person name="Seuylemezian A."/>
            <person name="Vaishampayan P."/>
        </authorList>
    </citation>
    <scope>NUCLEOTIDE SEQUENCE [LARGE SCALE GENOMIC DNA]</scope>
    <source>
        <strain evidence="1 2">MA001</strain>
    </source>
</reference>
<accession>A0A398BB27</accession>
<comment type="caution">
    <text evidence="1">The sequence shown here is derived from an EMBL/GenBank/DDBJ whole genome shotgun (WGS) entry which is preliminary data.</text>
</comment>
<protein>
    <submittedName>
        <fullName evidence="1">Uncharacterized protein</fullName>
    </submittedName>
</protein>
<dbReference type="Proteomes" id="UP000266016">
    <property type="component" value="Unassembled WGS sequence"/>
</dbReference>
<dbReference type="AlphaFoldDB" id="A0A398BB27"/>
<dbReference type="EMBL" id="QWVS01000013">
    <property type="protein sequence ID" value="RID87042.1"/>
    <property type="molecule type" value="Genomic_DNA"/>
</dbReference>
<proteinExistence type="predicted"/>
<name>A0A398BB27_9BACI</name>
<evidence type="ECO:0000313" key="2">
    <source>
        <dbReference type="Proteomes" id="UP000266016"/>
    </source>
</evidence>
<keyword evidence="2" id="KW-1185">Reference proteome</keyword>
<sequence>MDELLQRVLQQLGKTPEEFDQDVEEMRKQSNPEMMANLIAMLMQNAEFTAMMLSTLMMENADLKSRVENLEGGQPV</sequence>